<accession>A0ABV0CEM3</accession>
<comment type="caution">
    <text evidence="2">The sequence shown here is derived from an EMBL/GenBank/DDBJ whole genome shotgun (WGS) entry which is preliminary data.</text>
</comment>
<keyword evidence="1" id="KW-1133">Transmembrane helix</keyword>
<evidence type="ECO:0000313" key="2">
    <source>
        <dbReference type="EMBL" id="MEN7429592.1"/>
    </source>
</evidence>
<name>A0ABV0CEM3_9NEIS</name>
<protein>
    <submittedName>
        <fullName evidence="2">Uncharacterized protein</fullName>
    </submittedName>
</protein>
<proteinExistence type="predicted"/>
<sequence>MAICASADAAGQLRTVATPVEQCSGLILLQPADYQQFQAANAPFDYGNASAIWAFAFSTVVGLWLVSHSIGLVLDFLRRA</sequence>
<evidence type="ECO:0000313" key="3">
    <source>
        <dbReference type="Proteomes" id="UP001405405"/>
    </source>
</evidence>
<feature type="transmembrane region" description="Helical" evidence="1">
    <location>
        <begin position="51"/>
        <end position="77"/>
    </location>
</feature>
<keyword evidence="1" id="KW-0472">Membrane</keyword>
<reference evidence="2 3" key="1">
    <citation type="submission" date="2023-12" db="EMBL/GenBank/DDBJ databases">
        <title>Chromobacterium sp. strain TRC.1.1.SA producing antimicrobial pigment.</title>
        <authorList>
            <person name="Verma N."/>
            <person name="Choksket S."/>
            <person name="Pinnaka A.K."/>
            <person name="Korpole S."/>
        </authorList>
    </citation>
    <scope>NUCLEOTIDE SEQUENCE [LARGE SCALE GENOMIC DNA]</scope>
    <source>
        <strain evidence="2 3">TRC1.1.SA</strain>
    </source>
</reference>
<dbReference type="RefSeq" id="WP_346787553.1">
    <property type="nucleotide sequence ID" value="NZ_JAYFSJ010000001.1"/>
</dbReference>
<gene>
    <name evidence="2" type="ORF">VA599_02465</name>
</gene>
<keyword evidence="1" id="KW-0812">Transmembrane</keyword>
<dbReference type="EMBL" id="JAYFSJ010000001">
    <property type="protein sequence ID" value="MEN7429592.1"/>
    <property type="molecule type" value="Genomic_DNA"/>
</dbReference>
<evidence type="ECO:0000256" key="1">
    <source>
        <dbReference type="SAM" id="Phobius"/>
    </source>
</evidence>
<keyword evidence="3" id="KW-1185">Reference proteome</keyword>
<organism evidence="2 3">
    <name type="scientific">Chromobacterium indicum</name>
    <dbReference type="NCBI Taxonomy" id="3110228"/>
    <lineage>
        <taxon>Bacteria</taxon>
        <taxon>Pseudomonadati</taxon>
        <taxon>Pseudomonadota</taxon>
        <taxon>Betaproteobacteria</taxon>
        <taxon>Neisseriales</taxon>
        <taxon>Chromobacteriaceae</taxon>
        <taxon>Chromobacterium</taxon>
    </lineage>
</organism>
<dbReference type="Proteomes" id="UP001405405">
    <property type="component" value="Unassembled WGS sequence"/>
</dbReference>